<dbReference type="GO" id="GO:1990281">
    <property type="term" value="C:efflux pump complex"/>
    <property type="evidence" value="ECO:0007669"/>
    <property type="project" value="TreeGrafter"/>
</dbReference>
<comment type="caution">
    <text evidence="6">The sequence shown here is derived from an EMBL/GenBank/DDBJ whole genome shotgun (WGS) entry which is preliminary data.</text>
</comment>
<evidence type="ECO:0000256" key="3">
    <source>
        <dbReference type="SAM" id="MobiDB-lite"/>
    </source>
</evidence>
<dbReference type="InterPro" id="IPR058792">
    <property type="entry name" value="Beta-barrel_RND_2"/>
</dbReference>
<dbReference type="NCBIfam" id="TIGR01730">
    <property type="entry name" value="RND_mfp"/>
    <property type="match status" value="1"/>
</dbReference>
<feature type="domain" description="CzcB-like barrel-sandwich hybrid" evidence="5">
    <location>
        <begin position="76"/>
        <end position="201"/>
    </location>
</feature>
<evidence type="ECO:0000259" key="5">
    <source>
        <dbReference type="Pfam" id="PF25973"/>
    </source>
</evidence>
<dbReference type="Gene3D" id="2.40.50.100">
    <property type="match status" value="1"/>
</dbReference>
<sequence>MTIHLNQGHIAALVIALALLIWMGAGAFSDTPDFTNPRPLVMDSGLTRVQVERMKGELVNRDITISAHTAANRRVELKSEIRGKVIAIHKDKGAAVKKGELLLELDARDWPARVKQAEANLKQRQLEARSARQLSERGLANESQLAQAATVLANAEAELTNARIQLDASKIRAPFAGIVDQRMVEIGDFVKDSSPLLTILDFTPYLIKGQASERDAADINIGDSGYAELVNGDRVDGRVRFIAAEADAKTRTFPLELEIRNPGGSMTSGLTAKLHIPQPATYAYFISPALLILDDEGQLGLKGIDEQNRVVFRGVNLLKADNKGIWVYGLGSEANIITVGQGFVEYGQQVEPVYLQDSQDTEISAQPQAPEDDADATALSAG</sequence>
<dbReference type="AlphaFoldDB" id="A0A9X3AK95"/>
<dbReference type="InterPro" id="IPR006143">
    <property type="entry name" value="RND_pump_MFP"/>
</dbReference>
<comment type="similarity">
    <text evidence="1">Belongs to the membrane fusion protein (MFP) (TC 8.A.1) family.</text>
</comment>
<evidence type="ECO:0000256" key="2">
    <source>
        <dbReference type="SAM" id="Coils"/>
    </source>
</evidence>
<dbReference type="Pfam" id="PF25954">
    <property type="entry name" value="Beta-barrel_RND_2"/>
    <property type="match status" value="1"/>
</dbReference>
<dbReference type="GO" id="GO:0015562">
    <property type="term" value="F:efflux transmembrane transporter activity"/>
    <property type="evidence" value="ECO:0007669"/>
    <property type="project" value="TreeGrafter"/>
</dbReference>
<proteinExistence type="inferred from homology"/>
<feature type="domain" description="CusB-like beta-barrel" evidence="4">
    <location>
        <begin position="211"/>
        <end position="276"/>
    </location>
</feature>
<dbReference type="Gene3D" id="2.40.30.170">
    <property type="match status" value="1"/>
</dbReference>
<accession>A0A9X3AK95</accession>
<reference evidence="6" key="1">
    <citation type="journal article" date="2022" name="Front. Microbiol.">
        <title>Genome-based taxonomic rearrangement of Oceanobacter-related bacteria including the description of Thalassolituus hydrocarbonoclasticus sp. nov. and Thalassolituus pacificus sp. nov. and emended description of the genus Thalassolituus.</title>
        <authorList>
            <person name="Dong C."/>
            <person name="Wei L."/>
            <person name="Wang J."/>
            <person name="Lai Q."/>
            <person name="Huang Z."/>
            <person name="Shao Z."/>
        </authorList>
    </citation>
    <scope>NUCLEOTIDE SEQUENCE</scope>
    <source>
        <strain evidence="6">59MF3M-4</strain>
    </source>
</reference>
<evidence type="ECO:0000313" key="7">
    <source>
        <dbReference type="Proteomes" id="UP001147830"/>
    </source>
</evidence>
<dbReference type="PANTHER" id="PTHR30469:SF29">
    <property type="entry name" value="BLR2860 PROTEIN"/>
    <property type="match status" value="1"/>
</dbReference>
<keyword evidence="2" id="KW-0175">Coiled coil</keyword>
<dbReference type="InterPro" id="IPR058647">
    <property type="entry name" value="BSH_CzcB-like"/>
</dbReference>
<name>A0A9X3AK95_9GAMM</name>
<reference evidence="6" key="2">
    <citation type="submission" date="2022-08" db="EMBL/GenBank/DDBJ databases">
        <authorList>
            <person name="Dong C."/>
        </authorList>
    </citation>
    <scope>NUCLEOTIDE SEQUENCE</scope>
    <source>
        <strain evidence="6">59MF3M-4</strain>
    </source>
</reference>
<organism evidence="6 7">
    <name type="scientific">Thalassolituus pacificus</name>
    <dbReference type="NCBI Taxonomy" id="2975440"/>
    <lineage>
        <taxon>Bacteria</taxon>
        <taxon>Pseudomonadati</taxon>
        <taxon>Pseudomonadota</taxon>
        <taxon>Gammaproteobacteria</taxon>
        <taxon>Oceanospirillales</taxon>
        <taxon>Oceanospirillaceae</taxon>
        <taxon>Thalassolituus</taxon>
    </lineage>
</organism>
<evidence type="ECO:0000256" key="1">
    <source>
        <dbReference type="ARBA" id="ARBA00009477"/>
    </source>
</evidence>
<feature type="coiled-coil region" evidence="2">
    <location>
        <begin position="114"/>
        <end position="172"/>
    </location>
</feature>
<dbReference type="Pfam" id="PF25973">
    <property type="entry name" value="BSH_CzcB"/>
    <property type="match status" value="1"/>
</dbReference>
<dbReference type="Proteomes" id="UP001147830">
    <property type="component" value="Unassembled WGS sequence"/>
</dbReference>
<dbReference type="SUPFAM" id="SSF111369">
    <property type="entry name" value="HlyD-like secretion proteins"/>
    <property type="match status" value="1"/>
</dbReference>
<keyword evidence="7" id="KW-1185">Reference proteome</keyword>
<protein>
    <submittedName>
        <fullName evidence="6">Efflux RND transporter periplasmic adaptor subunit</fullName>
    </submittedName>
</protein>
<dbReference type="EMBL" id="JAOANI010000031">
    <property type="protein sequence ID" value="MCT7361036.1"/>
    <property type="molecule type" value="Genomic_DNA"/>
</dbReference>
<dbReference type="PANTHER" id="PTHR30469">
    <property type="entry name" value="MULTIDRUG RESISTANCE PROTEIN MDTA"/>
    <property type="match status" value="1"/>
</dbReference>
<feature type="region of interest" description="Disordered" evidence="3">
    <location>
        <begin position="357"/>
        <end position="382"/>
    </location>
</feature>
<evidence type="ECO:0000259" key="4">
    <source>
        <dbReference type="Pfam" id="PF25954"/>
    </source>
</evidence>
<dbReference type="RefSeq" id="WP_260977868.1">
    <property type="nucleotide sequence ID" value="NZ_JAOANI010000031.1"/>
</dbReference>
<gene>
    <name evidence="6" type="ORF">NYR02_18610</name>
</gene>
<evidence type="ECO:0000313" key="6">
    <source>
        <dbReference type="EMBL" id="MCT7361036.1"/>
    </source>
</evidence>
<dbReference type="Gene3D" id="1.10.287.470">
    <property type="entry name" value="Helix hairpin bin"/>
    <property type="match status" value="1"/>
</dbReference>